<keyword evidence="5" id="KW-0411">Iron-sulfur</keyword>
<dbReference type="InterPro" id="IPR051675">
    <property type="entry name" value="Endo/Exo/Phosphatase_dom_1"/>
</dbReference>
<evidence type="ECO:0000313" key="7">
    <source>
        <dbReference type="EMBL" id="XCH47290.1"/>
    </source>
</evidence>
<evidence type="ECO:0000256" key="1">
    <source>
        <dbReference type="ARBA" id="ARBA00001966"/>
    </source>
</evidence>
<gene>
    <name evidence="7" type="ORF">V4D30_03205</name>
</gene>
<sequence length="397" mass="45575">MLIKKSPDIYEKLSILANGAKFDVSCSPSFDRKNFSKKESFSKFGIYNTWTSQGRCIRLLKVLLTNFCINDCAYCINRKRNDIPRTVIMPEELARVAYEFYRNRQIEGVFLSSGIIGGPDKTMQMMIDAVKILRIKYKFNGYIHLKIIPDSEETAIAEAVKLADRVSINLELPTEQSLSVIAPDKKLISILCAIEKINKIIENTEKGAKSHTTQLIVGATPDTDYQILKLCEDLYKNNQRLKRVYYSAYIPVNDDPRLPQISKPPILKEHRLYQADWLIRYYGFQVKEILSEEKPFLNEKIDPKLDWALRNIYLFPVEIKNAPLETLLRVPGVGPTSARRILRLRKTSSLTLEGLKNLGVVVKRAKHFITIDGKYYGNKTIIHSFTTNNIEQYSLAI</sequence>
<keyword evidence="3" id="KW-0479">Metal-binding</keyword>
<dbReference type="SUPFAM" id="SSF102114">
    <property type="entry name" value="Radical SAM enzymes"/>
    <property type="match status" value="1"/>
</dbReference>
<comment type="cofactor">
    <cofactor evidence="1">
        <name>[4Fe-4S] cluster</name>
        <dbReference type="ChEBI" id="CHEBI:49883"/>
    </cofactor>
</comment>
<dbReference type="InterPro" id="IPR007197">
    <property type="entry name" value="rSAM"/>
</dbReference>
<dbReference type="Gene3D" id="3.20.20.70">
    <property type="entry name" value="Aldolase class I"/>
    <property type="match status" value="1"/>
</dbReference>
<dbReference type="InterPro" id="IPR023874">
    <property type="entry name" value="DNA_rSAM_put"/>
</dbReference>
<evidence type="ECO:0000259" key="6">
    <source>
        <dbReference type="PROSITE" id="PS51918"/>
    </source>
</evidence>
<dbReference type="KEGG" id="taut:V4D30_03205"/>
<proteinExistence type="predicted"/>
<dbReference type="PROSITE" id="PS51918">
    <property type="entry name" value="RADICAL_SAM"/>
    <property type="match status" value="1"/>
</dbReference>
<dbReference type="AlphaFoldDB" id="A0AAU8GXH2"/>
<evidence type="ECO:0000256" key="4">
    <source>
        <dbReference type="ARBA" id="ARBA00023004"/>
    </source>
</evidence>
<dbReference type="CDD" id="cd01335">
    <property type="entry name" value="Radical_SAM"/>
    <property type="match status" value="1"/>
</dbReference>
<dbReference type="SFLD" id="SFLDS00029">
    <property type="entry name" value="Radical_SAM"/>
    <property type="match status" value="1"/>
</dbReference>
<dbReference type="NCBIfam" id="TIGR03916">
    <property type="entry name" value="rSAM_link_UDG"/>
    <property type="match status" value="1"/>
</dbReference>
<dbReference type="Pfam" id="PF04055">
    <property type="entry name" value="Radical_SAM"/>
    <property type="match status" value="1"/>
</dbReference>
<accession>A0AAU8GXH2</accession>
<keyword evidence="4" id="KW-0408">Iron</keyword>
<evidence type="ECO:0000256" key="5">
    <source>
        <dbReference type="ARBA" id="ARBA00023014"/>
    </source>
</evidence>
<name>A0AAU8GXH2_9BACT</name>
<dbReference type="GO" id="GO:0046872">
    <property type="term" value="F:metal ion binding"/>
    <property type="evidence" value="ECO:0007669"/>
    <property type="project" value="UniProtKB-KW"/>
</dbReference>
<dbReference type="GO" id="GO:0051536">
    <property type="term" value="F:iron-sulfur cluster binding"/>
    <property type="evidence" value="ECO:0007669"/>
    <property type="project" value="UniProtKB-KW"/>
</dbReference>
<dbReference type="GO" id="GO:0003824">
    <property type="term" value="F:catalytic activity"/>
    <property type="evidence" value="ECO:0007669"/>
    <property type="project" value="InterPro"/>
</dbReference>
<dbReference type="InterPro" id="IPR058240">
    <property type="entry name" value="rSAM_sf"/>
</dbReference>
<reference evidence="7" key="1">
    <citation type="submission" date="2024-01" db="EMBL/GenBank/DDBJ databases">
        <title>The first autotrophic representatives of the genus Thermodesulfovibrio.</title>
        <authorList>
            <person name="Maltseva A.I."/>
            <person name="Elcheninov A.G."/>
            <person name="Kublanov I.V."/>
            <person name="Lebedinsky A.V."/>
            <person name="Frolov E.N."/>
        </authorList>
    </citation>
    <scope>NUCLEOTIDE SEQUENCE</scope>
    <source>
        <strain evidence="7">3907-1M</strain>
    </source>
</reference>
<dbReference type="InterPro" id="IPR010994">
    <property type="entry name" value="RuvA_2-like"/>
</dbReference>
<dbReference type="RefSeq" id="WP_353684813.1">
    <property type="nucleotide sequence ID" value="NZ_CP144373.1"/>
</dbReference>
<keyword evidence="2" id="KW-0949">S-adenosyl-L-methionine</keyword>
<dbReference type="InterPro" id="IPR013785">
    <property type="entry name" value="Aldolase_TIM"/>
</dbReference>
<dbReference type="SFLD" id="SFLDG01102">
    <property type="entry name" value="Uncharacterised_Radical_SAM_Su"/>
    <property type="match status" value="1"/>
</dbReference>
<feature type="domain" description="Radical SAM core" evidence="6">
    <location>
        <begin position="52"/>
        <end position="285"/>
    </location>
</feature>
<evidence type="ECO:0000256" key="2">
    <source>
        <dbReference type="ARBA" id="ARBA00022691"/>
    </source>
</evidence>
<dbReference type="SUPFAM" id="SSF47781">
    <property type="entry name" value="RuvA domain 2-like"/>
    <property type="match status" value="1"/>
</dbReference>
<dbReference type="EMBL" id="CP144373">
    <property type="protein sequence ID" value="XCH47290.1"/>
    <property type="molecule type" value="Genomic_DNA"/>
</dbReference>
<evidence type="ECO:0000256" key="3">
    <source>
        <dbReference type="ARBA" id="ARBA00022723"/>
    </source>
</evidence>
<organism evidence="7">
    <name type="scientific">Thermodesulfovibrio autotrophicus</name>
    <dbReference type="NCBI Taxonomy" id="3118333"/>
    <lineage>
        <taxon>Bacteria</taxon>
        <taxon>Pseudomonadati</taxon>
        <taxon>Nitrospirota</taxon>
        <taxon>Thermodesulfovibrionia</taxon>
        <taxon>Thermodesulfovibrionales</taxon>
        <taxon>Thermodesulfovibrionaceae</taxon>
        <taxon>Thermodesulfovibrio</taxon>
    </lineage>
</organism>
<protein>
    <submittedName>
        <fullName evidence="7">DNA modification/repair radical SAM protein</fullName>
    </submittedName>
</protein>
<dbReference type="PANTHER" id="PTHR21180:SF9">
    <property type="entry name" value="TYPE II SECRETION SYSTEM PROTEIN K"/>
    <property type="match status" value="1"/>
</dbReference>
<dbReference type="PANTHER" id="PTHR21180">
    <property type="entry name" value="ENDONUCLEASE/EXONUCLEASE/PHOSPHATASE FAMILY DOMAIN-CONTAINING PROTEIN 1"/>
    <property type="match status" value="1"/>
</dbReference>